<dbReference type="InterPro" id="IPR000210">
    <property type="entry name" value="BTB/POZ_dom"/>
</dbReference>
<dbReference type="Gene3D" id="3.30.710.10">
    <property type="entry name" value="Potassium Channel Kv1.1, Chain A"/>
    <property type="match status" value="1"/>
</dbReference>
<dbReference type="AlphaFoldDB" id="A0A2B4R6I0"/>
<dbReference type="InterPro" id="IPR011333">
    <property type="entry name" value="SKP1/BTB/POZ_sf"/>
</dbReference>
<reference evidence="3" key="1">
    <citation type="journal article" date="2017" name="bioRxiv">
        <title>Comparative analysis of the genomes of Stylophora pistillata and Acropora digitifera provides evidence for extensive differences between species of corals.</title>
        <authorList>
            <person name="Voolstra C.R."/>
            <person name="Li Y."/>
            <person name="Liew Y.J."/>
            <person name="Baumgarten S."/>
            <person name="Zoccola D."/>
            <person name="Flot J.-F."/>
            <person name="Tambutte S."/>
            <person name="Allemand D."/>
            <person name="Aranda M."/>
        </authorList>
    </citation>
    <scope>NUCLEOTIDE SEQUENCE [LARGE SCALE GENOMIC DNA]</scope>
</reference>
<sequence>MKRENREGVVRFEEISGSAMVDVLEFIYTGTVEVTQKNAEELIAAGNYLIIPNLKTVSAGSHLCSFGERNPDIGDTFVKAERFDTVENKWEEIADMLEGRSAAFGVASQENNLCCWRNKQEREITNL</sequence>
<evidence type="ECO:0000313" key="3">
    <source>
        <dbReference type="Proteomes" id="UP000225706"/>
    </source>
</evidence>
<evidence type="ECO:0000259" key="1">
    <source>
        <dbReference type="Pfam" id="PF00651"/>
    </source>
</evidence>
<name>A0A2B4R6I0_STYPI</name>
<organism evidence="2 3">
    <name type="scientific">Stylophora pistillata</name>
    <name type="common">Smooth cauliflower coral</name>
    <dbReference type="NCBI Taxonomy" id="50429"/>
    <lineage>
        <taxon>Eukaryota</taxon>
        <taxon>Metazoa</taxon>
        <taxon>Cnidaria</taxon>
        <taxon>Anthozoa</taxon>
        <taxon>Hexacorallia</taxon>
        <taxon>Scleractinia</taxon>
        <taxon>Astrocoeniina</taxon>
        <taxon>Pocilloporidae</taxon>
        <taxon>Stylophora</taxon>
    </lineage>
</organism>
<dbReference type="Pfam" id="PF00651">
    <property type="entry name" value="BTB"/>
    <property type="match status" value="1"/>
</dbReference>
<comment type="caution">
    <text evidence="2">The sequence shown here is derived from an EMBL/GenBank/DDBJ whole genome shotgun (WGS) entry which is preliminary data.</text>
</comment>
<evidence type="ECO:0000313" key="2">
    <source>
        <dbReference type="EMBL" id="PFX11885.1"/>
    </source>
</evidence>
<dbReference type="SUPFAM" id="SSF54695">
    <property type="entry name" value="POZ domain"/>
    <property type="match status" value="1"/>
</dbReference>
<protein>
    <recommendedName>
        <fullName evidence="1">BTB domain-containing protein</fullName>
    </recommendedName>
</protein>
<accession>A0A2B4R6I0</accession>
<gene>
    <name evidence="2" type="ORF">AWC38_SpisGene24246</name>
</gene>
<dbReference type="Proteomes" id="UP000225706">
    <property type="component" value="Unassembled WGS sequence"/>
</dbReference>
<dbReference type="CDD" id="cd18186">
    <property type="entry name" value="BTB_POZ_ZBTB_KLHL-like"/>
    <property type="match status" value="1"/>
</dbReference>
<dbReference type="EMBL" id="LSMT01001778">
    <property type="protein sequence ID" value="PFX11885.1"/>
    <property type="molecule type" value="Genomic_DNA"/>
</dbReference>
<feature type="domain" description="BTB" evidence="1">
    <location>
        <begin position="9"/>
        <end position="57"/>
    </location>
</feature>
<proteinExistence type="predicted"/>
<keyword evidence="3" id="KW-1185">Reference proteome</keyword>